<feature type="region of interest" description="Disordered" evidence="1">
    <location>
        <begin position="189"/>
        <end position="231"/>
    </location>
</feature>
<feature type="compositionally biased region" description="Low complexity" evidence="1">
    <location>
        <begin position="216"/>
        <end position="228"/>
    </location>
</feature>
<evidence type="ECO:0000256" key="1">
    <source>
        <dbReference type="SAM" id="MobiDB-lite"/>
    </source>
</evidence>
<proteinExistence type="predicted"/>
<dbReference type="AlphaFoldDB" id="A0AB34HLE4"/>
<name>A0AB34HLE4_ESCRO</name>
<feature type="compositionally biased region" description="Pro residues" evidence="1">
    <location>
        <begin position="191"/>
        <end position="202"/>
    </location>
</feature>
<keyword evidence="3" id="KW-1185">Reference proteome</keyword>
<evidence type="ECO:0000313" key="3">
    <source>
        <dbReference type="Proteomes" id="UP001159641"/>
    </source>
</evidence>
<gene>
    <name evidence="2" type="ORF">J1605_020537</name>
</gene>
<dbReference type="EMBL" id="JAIQCJ010001201">
    <property type="protein sequence ID" value="KAJ8791815.1"/>
    <property type="molecule type" value="Genomic_DNA"/>
</dbReference>
<evidence type="ECO:0000313" key="2">
    <source>
        <dbReference type="EMBL" id="KAJ8791815.1"/>
    </source>
</evidence>
<reference evidence="2 3" key="1">
    <citation type="submission" date="2022-11" db="EMBL/GenBank/DDBJ databases">
        <title>Whole genome sequence of Eschrichtius robustus ER-17-0199.</title>
        <authorList>
            <person name="Bruniche-Olsen A."/>
            <person name="Black A.N."/>
            <person name="Fields C.J."/>
            <person name="Walden K."/>
            <person name="Dewoody J.A."/>
        </authorList>
    </citation>
    <scope>NUCLEOTIDE SEQUENCE [LARGE SCALE GENOMIC DNA]</scope>
    <source>
        <strain evidence="2">ER-17-0199</strain>
        <tissue evidence="2">Blubber</tissue>
    </source>
</reference>
<protein>
    <submittedName>
        <fullName evidence="2">Uncharacterized protein</fullName>
    </submittedName>
</protein>
<comment type="caution">
    <text evidence="2">The sequence shown here is derived from an EMBL/GenBank/DDBJ whole genome shotgun (WGS) entry which is preliminary data.</text>
</comment>
<accession>A0AB34HLE4</accession>
<dbReference type="Proteomes" id="UP001159641">
    <property type="component" value="Unassembled WGS sequence"/>
</dbReference>
<sequence>MSPALAGRFLTTEPPGKPWNDFLMLLKRPQPPMENAGKGMNHFPALGGLPRLHTEGKSGSHWTSHFVHMETSSPVPSSKAVWQFHCPGGAGLVSVAFAAWQIGVQVNPTWWVVPVPCAVMCCLGAWDAVFCSGHPVHAERCRRHHLRALPPGLCLHFLDLVPALLGPWVSTPGCYRAGLGSLTDLLVTSPRSPPSAGSPPSPLADTRGGRADLSRTPSTSPDSPDSFPARPPSHLLAIQLCFVFPQQKRMS</sequence>
<organism evidence="2 3">
    <name type="scientific">Eschrichtius robustus</name>
    <name type="common">California gray whale</name>
    <name type="synonym">Eschrichtius gibbosus</name>
    <dbReference type="NCBI Taxonomy" id="9764"/>
    <lineage>
        <taxon>Eukaryota</taxon>
        <taxon>Metazoa</taxon>
        <taxon>Chordata</taxon>
        <taxon>Craniata</taxon>
        <taxon>Vertebrata</taxon>
        <taxon>Euteleostomi</taxon>
        <taxon>Mammalia</taxon>
        <taxon>Eutheria</taxon>
        <taxon>Laurasiatheria</taxon>
        <taxon>Artiodactyla</taxon>
        <taxon>Whippomorpha</taxon>
        <taxon>Cetacea</taxon>
        <taxon>Mysticeti</taxon>
        <taxon>Eschrichtiidae</taxon>
        <taxon>Eschrichtius</taxon>
    </lineage>
</organism>